<dbReference type="InterPro" id="IPR011051">
    <property type="entry name" value="RmlC_Cupin_sf"/>
</dbReference>
<evidence type="ECO:0000259" key="1">
    <source>
        <dbReference type="Pfam" id="PF05899"/>
    </source>
</evidence>
<name>A0A6A7YB47_9HYPH</name>
<dbReference type="AlphaFoldDB" id="A0A6A7YB47"/>
<dbReference type="RefSeq" id="WP_153488461.1">
    <property type="nucleotide sequence ID" value="NZ_VWNA01000002.1"/>
</dbReference>
<dbReference type="Pfam" id="PF05899">
    <property type="entry name" value="Cupin_3"/>
    <property type="match status" value="1"/>
</dbReference>
<keyword evidence="3" id="KW-1185">Reference proteome</keyword>
<dbReference type="CDD" id="cd02227">
    <property type="entry name" value="cupin_TM1112-like"/>
    <property type="match status" value="1"/>
</dbReference>
<dbReference type="PANTHER" id="PTHR40943:SF1">
    <property type="entry name" value="CYTOPLASMIC PROTEIN"/>
    <property type="match status" value="1"/>
</dbReference>
<reference evidence="2 3" key="1">
    <citation type="submission" date="2019-09" db="EMBL/GenBank/DDBJ databases">
        <title>Segnochrobactrum spirostomi gen. nov., sp. nov., isolated from the ciliate Spirostomum cf. yagiui and description of a novel family, Segnochrobactraceae fam. nov. within the order Rhizobiales of the class Alphaproteobacteria.</title>
        <authorList>
            <person name="Akter S."/>
            <person name="Shazib S.U.A."/>
            <person name="Shin M.K."/>
        </authorList>
    </citation>
    <scope>NUCLEOTIDE SEQUENCE [LARGE SCALE GENOMIC DNA]</scope>
    <source>
        <strain evidence="2 3">Sp-1</strain>
    </source>
</reference>
<proteinExistence type="predicted"/>
<dbReference type="Proteomes" id="UP000332515">
    <property type="component" value="Unassembled WGS sequence"/>
</dbReference>
<organism evidence="2 3">
    <name type="scientific">Segnochrobactrum spirostomi</name>
    <dbReference type="NCBI Taxonomy" id="2608987"/>
    <lineage>
        <taxon>Bacteria</taxon>
        <taxon>Pseudomonadati</taxon>
        <taxon>Pseudomonadota</taxon>
        <taxon>Alphaproteobacteria</taxon>
        <taxon>Hyphomicrobiales</taxon>
        <taxon>Segnochrobactraceae</taxon>
        <taxon>Segnochrobactrum</taxon>
    </lineage>
</organism>
<comment type="caution">
    <text evidence="2">The sequence shown here is derived from an EMBL/GenBank/DDBJ whole genome shotgun (WGS) entry which is preliminary data.</text>
</comment>
<dbReference type="EMBL" id="VWNA01000002">
    <property type="protein sequence ID" value="MQT14892.1"/>
    <property type="molecule type" value="Genomic_DNA"/>
</dbReference>
<dbReference type="SUPFAM" id="SSF51182">
    <property type="entry name" value="RmlC-like cupins"/>
    <property type="match status" value="1"/>
</dbReference>
<feature type="domain" description="(S)-ureidoglycine aminohydrolase cupin" evidence="1">
    <location>
        <begin position="39"/>
        <end position="112"/>
    </location>
</feature>
<sequence>MIDLDTFADAATLDLGPPEPKPTSLSGDQMEAAKALFTSEDGLVEVGVWECTPGHFTADRTRSSEICHIISGRASLARKDGEVREVGPGDVLVLPKGWTGAWTILETTRKLYVIHRDAA</sequence>
<accession>A0A6A7YB47</accession>
<gene>
    <name evidence="2" type="ORF">F0357_20000</name>
</gene>
<dbReference type="InterPro" id="IPR014710">
    <property type="entry name" value="RmlC-like_jellyroll"/>
</dbReference>
<evidence type="ECO:0000313" key="2">
    <source>
        <dbReference type="EMBL" id="MQT14892.1"/>
    </source>
</evidence>
<dbReference type="InterPro" id="IPR008579">
    <property type="entry name" value="UGlyAH_Cupin_dom"/>
</dbReference>
<dbReference type="PANTHER" id="PTHR40943">
    <property type="entry name" value="CYTOPLASMIC PROTEIN-RELATED"/>
    <property type="match status" value="1"/>
</dbReference>
<dbReference type="Gene3D" id="2.60.120.10">
    <property type="entry name" value="Jelly Rolls"/>
    <property type="match status" value="1"/>
</dbReference>
<protein>
    <submittedName>
        <fullName evidence="2">Cupin domain-containing protein</fullName>
    </submittedName>
</protein>
<evidence type="ECO:0000313" key="3">
    <source>
        <dbReference type="Proteomes" id="UP000332515"/>
    </source>
</evidence>